<dbReference type="STRING" id="402881.Plav_1617"/>
<proteinExistence type="inferred from homology"/>
<keyword evidence="2" id="KW-1277">Toxin-antitoxin system</keyword>
<dbReference type="Proteomes" id="UP000006377">
    <property type="component" value="Chromosome"/>
</dbReference>
<comment type="similarity">
    <text evidence="1">Belongs to the RelE toxin family.</text>
</comment>
<dbReference type="SUPFAM" id="SSF143011">
    <property type="entry name" value="RelE-like"/>
    <property type="match status" value="1"/>
</dbReference>
<dbReference type="OrthoDB" id="5570653at2"/>
<dbReference type="HOGENOM" id="CLU_155761_1_1_5"/>
<dbReference type="PANTHER" id="PTHR35601">
    <property type="entry name" value="TOXIN RELE"/>
    <property type="match status" value="1"/>
</dbReference>
<organism evidence="3 4">
    <name type="scientific">Parvibaculum lavamentivorans (strain DS-1 / DSM 13023 / NCIMB 13966)</name>
    <dbReference type="NCBI Taxonomy" id="402881"/>
    <lineage>
        <taxon>Bacteria</taxon>
        <taxon>Pseudomonadati</taxon>
        <taxon>Pseudomonadota</taxon>
        <taxon>Alphaproteobacteria</taxon>
        <taxon>Hyphomicrobiales</taxon>
        <taxon>Parvibaculaceae</taxon>
        <taxon>Parvibaculum</taxon>
    </lineage>
</organism>
<sequence>MAWTIDYTDDAINQLRKLDKQSARRIVEYMDERIAGAANPRSFGKPLSGPLGQFWRYRVGDFRIICDIEDEVLRVLVVRIGDRKDVYRKAKR</sequence>
<keyword evidence="4" id="KW-1185">Reference proteome</keyword>
<dbReference type="NCBIfam" id="TIGR02385">
    <property type="entry name" value="RelE_StbE"/>
    <property type="match status" value="1"/>
</dbReference>
<name>A7HTK3_PARL1</name>
<dbReference type="KEGG" id="pla:Plav_1617"/>
<dbReference type="PANTHER" id="PTHR35601:SF1">
    <property type="entry name" value="TOXIN RELE"/>
    <property type="match status" value="1"/>
</dbReference>
<evidence type="ECO:0000313" key="3">
    <source>
        <dbReference type="EMBL" id="ABS63236.1"/>
    </source>
</evidence>
<gene>
    <name evidence="3" type="ordered locus">Plav_1617</name>
</gene>
<dbReference type="Pfam" id="PF05016">
    <property type="entry name" value="ParE_toxin"/>
    <property type="match status" value="1"/>
</dbReference>
<evidence type="ECO:0000256" key="2">
    <source>
        <dbReference type="ARBA" id="ARBA00022649"/>
    </source>
</evidence>
<dbReference type="AlphaFoldDB" id="A7HTK3"/>
<dbReference type="eggNOG" id="COG2026">
    <property type="taxonomic scope" value="Bacteria"/>
</dbReference>
<dbReference type="RefSeq" id="WP_012110524.1">
    <property type="nucleotide sequence ID" value="NC_009719.1"/>
</dbReference>
<accession>A7HTK3</accession>
<dbReference type="InterPro" id="IPR035093">
    <property type="entry name" value="RelE/ParE_toxin_dom_sf"/>
</dbReference>
<evidence type="ECO:0000313" key="4">
    <source>
        <dbReference type="Proteomes" id="UP000006377"/>
    </source>
</evidence>
<protein>
    <submittedName>
        <fullName evidence="3">Addiction module toxin, RelE/StbE family</fullName>
    </submittedName>
</protein>
<dbReference type="Gene3D" id="3.30.2310.20">
    <property type="entry name" value="RelE-like"/>
    <property type="match status" value="1"/>
</dbReference>
<dbReference type="InterPro" id="IPR007712">
    <property type="entry name" value="RelE/ParE_toxin"/>
</dbReference>
<evidence type="ECO:0000256" key="1">
    <source>
        <dbReference type="ARBA" id="ARBA00006226"/>
    </source>
</evidence>
<dbReference type="EMBL" id="CP000774">
    <property type="protein sequence ID" value="ABS63236.1"/>
    <property type="molecule type" value="Genomic_DNA"/>
</dbReference>
<reference evidence="3 4" key="1">
    <citation type="journal article" date="2011" name="Stand. Genomic Sci.">
        <title>Complete genome sequence of Parvibaculum lavamentivorans type strain (DS-1(T)).</title>
        <authorList>
            <person name="Schleheck D."/>
            <person name="Weiss M."/>
            <person name="Pitluck S."/>
            <person name="Bruce D."/>
            <person name="Land M.L."/>
            <person name="Han S."/>
            <person name="Saunders E."/>
            <person name="Tapia R."/>
            <person name="Detter C."/>
            <person name="Brettin T."/>
            <person name="Han J."/>
            <person name="Woyke T."/>
            <person name="Goodwin L."/>
            <person name="Pennacchio L."/>
            <person name="Nolan M."/>
            <person name="Cook A.M."/>
            <person name="Kjelleberg S."/>
            <person name="Thomas T."/>
        </authorList>
    </citation>
    <scope>NUCLEOTIDE SEQUENCE [LARGE SCALE GENOMIC DNA]</scope>
    <source>
        <strain evidence="4">DS-1 / DSM 13023 / NCIMB 13966</strain>
    </source>
</reference>